<feature type="domain" description="EF-hand" evidence="1">
    <location>
        <begin position="49"/>
        <end position="84"/>
    </location>
</feature>
<dbReference type="InterPro" id="IPR018247">
    <property type="entry name" value="EF_Hand_1_Ca_BS"/>
</dbReference>
<dbReference type="Pfam" id="PF13499">
    <property type="entry name" value="EF-hand_7"/>
    <property type="match status" value="2"/>
</dbReference>
<sequence length="169" mass="17715">MNHSTAKGRVFVMLDADGDGVISQQDYLSRTERVALATGRKADDPLVVTARASGERAWASMDADGDGSVTFEEYAAWAGAEAFESVCRGTLAALFDLADADEDGALDRSEFTALREALGNPAGNADAAFDALDSDGDGRVVRDDYLESIRAHVIGEGSPMGDALYGDGS</sequence>
<protein>
    <submittedName>
        <fullName evidence="2">EF-hand domain-containing protein</fullName>
    </submittedName>
</protein>
<dbReference type="SMART" id="SM00054">
    <property type="entry name" value="EFh"/>
    <property type="match status" value="4"/>
</dbReference>
<dbReference type="Gene3D" id="1.10.238.10">
    <property type="entry name" value="EF-hand"/>
    <property type="match status" value="1"/>
</dbReference>
<comment type="caution">
    <text evidence="2">The sequence shown here is derived from an EMBL/GenBank/DDBJ whole genome shotgun (WGS) entry which is preliminary data.</text>
</comment>
<dbReference type="PANTHER" id="PTHR10827">
    <property type="entry name" value="RETICULOCALBIN"/>
    <property type="match status" value="1"/>
</dbReference>
<name>A0A939FPA0_9ACTN</name>
<evidence type="ECO:0000313" key="2">
    <source>
        <dbReference type="EMBL" id="MBO0654379.1"/>
    </source>
</evidence>
<dbReference type="RefSeq" id="WP_086571273.1">
    <property type="nucleotide sequence ID" value="NZ_JAFMOF010000002.1"/>
</dbReference>
<dbReference type="AlphaFoldDB" id="A0A939FPA0"/>
<dbReference type="PROSITE" id="PS00018">
    <property type="entry name" value="EF_HAND_1"/>
    <property type="match status" value="3"/>
</dbReference>
<dbReference type="Proteomes" id="UP000664781">
    <property type="component" value="Unassembled WGS sequence"/>
</dbReference>
<dbReference type="InterPro" id="IPR002048">
    <property type="entry name" value="EF_hand_dom"/>
</dbReference>
<dbReference type="EMBL" id="JAFMOF010000002">
    <property type="protein sequence ID" value="MBO0654379.1"/>
    <property type="molecule type" value="Genomic_DNA"/>
</dbReference>
<dbReference type="GO" id="GO:0005509">
    <property type="term" value="F:calcium ion binding"/>
    <property type="evidence" value="ECO:0007669"/>
    <property type="project" value="InterPro"/>
</dbReference>
<dbReference type="SUPFAM" id="SSF47473">
    <property type="entry name" value="EF-hand"/>
    <property type="match status" value="1"/>
</dbReference>
<accession>A0A939FPA0</accession>
<feature type="domain" description="EF-hand" evidence="1">
    <location>
        <begin position="86"/>
        <end position="121"/>
    </location>
</feature>
<gene>
    <name evidence="2" type="ORF">J1792_16820</name>
</gene>
<organism evidence="2 3">
    <name type="scientific">Streptomyces triculaminicus</name>
    <dbReference type="NCBI Taxonomy" id="2816232"/>
    <lineage>
        <taxon>Bacteria</taxon>
        <taxon>Bacillati</taxon>
        <taxon>Actinomycetota</taxon>
        <taxon>Actinomycetes</taxon>
        <taxon>Kitasatosporales</taxon>
        <taxon>Streptomycetaceae</taxon>
        <taxon>Streptomyces</taxon>
    </lineage>
</organism>
<evidence type="ECO:0000313" key="3">
    <source>
        <dbReference type="Proteomes" id="UP000664781"/>
    </source>
</evidence>
<dbReference type="PANTHER" id="PTHR10827:SF52">
    <property type="entry name" value="IP16409P"/>
    <property type="match status" value="1"/>
</dbReference>
<dbReference type="InterPro" id="IPR011992">
    <property type="entry name" value="EF-hand-dom_pair"/>
</dbReference>
<evidence type="ECO:0000259" key="1">
    <source>
        <dbReference type="PROSITE" id="PS50222"/>
    </source>
</evidence>
<reference evidence="2" key="1">
    <citation type="submission" date="2021-03" db="EMBL/GenBank/DDBJ databases">
        <title>Streptomyces strains.</title>
        <authorList>
            <person name="Lund M.B."/>
            <person name="Toerring T."/>
        </authorList>
    </citation>
    <scope>NUCLEOTIDE SEQUENCE</scope>
    <source>
        <strain evidence="2">JCM 4242</strain>
    </source>
</reference>
<keyword evidence="3" id="KW-1185">Reference proteome</keyword>
<proteinExistence type="predicted"/>
<dbReference type="PROSITE" id="PS50222">
    <property type="entry name" value="EF_HAND_2"/>
    <property type="match status" value="2"/>
</dbReference>